<dbReference type="PANTHER" id="PTHR35563">
    <property type="entry name" value="BARREL METAL-DEPENDENT HYDROLASE, PUTATIVE (AFU_ORTHOLOGUE AFUA_1G16240)-RELATED"/>
    <property type="match status" value="1"/>
</dbReference>
<dbReference type="EMBL" id="JAMOIL010000003">
    <property type="protein sequence ID" value="MCM0619509.1"/>
    <property type="molecule type" value="Genomic_DNA"/>
</dbReference>
<protein>
    <submittedName>
        <fullName evidence="2">Amidohydrolase family protein</fullName>
    </submittedName>
</protein>
<dbReference type="Gene3D" id="3.20.20.140">
    <property type="entry name" value="Metal-dependent hydrolases"/>
    <property type="match status" value="1"/>
</dbReference>
<dbReference type="InterPro" id="IPR052358">
    <property type="entry name" value="Aro_Compnd_Degr_Hydrolases"/>
</dbReference>
<dbReference type="PANTHER" id="PTHR35563:SF2">
    <property type="entry name" value="BARREL METAL-DEPENDENT HYDROLASE, PUTATIVE (AFU_ORTHOLOGUE AFUA_1G16240)-RELATED"/>
    <property type="match status" value="1"/>
</dbReference>
<evidence type="ECO:0000313" key="2">
    <source>
        <dbReference type="EMBL" id="MCM0619509.1"/>
    </source>
</evidence>
<accession>A0A9X2IEM5</accession>
<dbReference type="AlphaFoldDB" id="A0A9X2IEM5"/>
<dbReference type="RefSeq" id="WP_250826325.1">
    <property type="nucleotide sequence ID" value="NZ_JAMOIL010000003.1"/>
</dbReference>
<dbReference type="InterPro" id="IPR032466">
    <property type="entry name" value="Metal_Hydrolase"/>
</dbReference>
<evidence type="ECO:0000313" key="3">
    <source>
        <dbReference type="Proteomes" id="UP001139485"/>
    </source>
</evidence>
<proteinExistence type="predicted"/>
<reference evidence="2" key="1">
    <citation type="submission" date="2022-05" db="EMBL/GenBank/DDBJ databases">
        <authorList>
            <person name="Tuo L."/>
        </authorList>
    </citation>
    <scope>NUCLEOTIDE SEQUENCE</scope>
    <source>
        <strain evidence="2">BSK12Z-4</strain>
    </source>
</reference>
<evidence type="ECO:0000259" key="1">
    <source>
        <dbReference type="Pfam" id="PF04909"/>
    </source>
</evidence>
<dbReference type="SUPFAM" id="SSF51556">
    <property type="entry name" value="Metallo-dependent hydrolases"/>
    <property type="match status" value="1"/>
</dbReference>
<name>A0A9X2IEM5_9ACTN</name>
<sequence length="280" mass="29143">MSPTGSQGPVRGDAHMHLFSRGYHPERASEQSDLERYEAFRAGHGVAAALVIGYVGDGIDPGNNAYLRSLAVDRPWMTTLAHVVATPTAAEVSRLLADGHRGVSVLCRTEQDAAWLAAWPDEVWQVLEDAAAMVSINGAPPAHPGLAAVVRARPGCTFLFAHLGEPGSYASVPTHDQARARLAGLLALGGEANAYVKASGFYQTSTALDAGSTAHAQARPFVDVLLEAFGPRHLVWGSDFSPVADFTDLDTAASPGALAGLDLADRAAVMGGTLLGLLGA</sequence>
<organism evidence="2 3">
    <name type="scientific">Nocardioides bruguierae</name>
    <dbReference type="NCBI Taxonomy" id="2945102"/>
    <lineage>
        <taxon>Bacteria</taxon>
        <taxon>Bacillati</taxon>
        <taxon>Actinomycetota</taxon>
        <taxon>Actinomycetes</taxon>
        <taxon>Propionibacteriales</taxon>
        <taxon>Nocardioidaceae</taxon>
        <taxon>Nocardioides</taxon>
    </lineage>
</organism>
<keyword evidence="3" id="KW-1185">Reference proteome</keyword>
<dbReference type="Proteomes" id="UP001139485">
    <property type="component" value="Unassembled WGS sequence"/>
</dbReference>
<dbReference type="GO" id="GO:0016787">
    <property type="term" value="F:hydrolase activity"/>
    <property type="evidence" value="ECO:0007669"/>
    <property type="project" value="InterPro"/>
</dbReference>
<gene>
    <name evidence="2" type="ORF">M8330_04255</name>
</gene>
<feature type="domain" description="Amidohydrolase-related" evidence="1">
    <location>
        <begin position="13"/>
        <end position="273"/>
    </location>
</feature>
<dbReference type="Pfam" id="PF04909">
    <property type="entry name" value="Amidohydro_2"/>
    <property type="match status" value="1"/>
</dbReference>
<comment type="caution">
    <text evidence="2">The sequence shown here is derived from an EMBL/GenBank/DDBJ whole genome shotgun (WGS) entry which is preliminary data.</text>
</comment>
<dbReference type="InterPro" id="IPR006680">
    <property type="entry name" value="Amidohydro-rel"/>
</dbReference>